<dbReference type="EMBL" id="CP028775">
    <property type="protein sequence ID" value="AWU77080.1"/>
    <property type="molecule type" value="Genomic_DNA"/>
</dbReference>
<evidence type="ECO:0000313" key="4">
    <source>
        <dbReference type="Proteomes" id="UP000249293"/>
    </source>
</evidence>
<evidence type="ECO:0000313" key="1">
    <source>
        <dbReference type="EMBL" id="AWU77080.1"/>
    </source>
</evidence>
<name>A0A1V2LRP9_PICKU</name>
<dbReference type="Proteomes" id="UP000189274">
    <property type="component" value="Unassembled WGS sequence"/>
</dbReference>
<sequence length="379" mass="43884">MNVYLNEEIRIGELPEEGKFTDCVMYLLLLNYHINFRSETFVTFYGTDFTTNYNRGHPHVFFDDCKLRNGIQLPLDKVVLFETGRRHANAFLSSEMLPVASKDPPNNIYSSKVFLKVSGRMKRYRDIIDFGKCNIQVMKKSDVINSVNRKDTKLIRVLQNIIKYCPSSWREELDHKYGIWEMADEIGVAASQNSFVNEFQTQPDFIESQAQYHNPLNLRHLNDPCGSNLRNVAERNLVQDIVANLVKQESNDDQWGLTASVLGRENNIPSTQYEEVTICGMYPPLNEKIIIDSLSGQTELLDSFEIYFKITNDAQIVKTLSFRDSNSVYNFIGFDGDIKPQIEPKLKLFLENKFSQGSKMKLEKKLYQRFKNGEMDIEI</sequence>
<reference evidence="2" key="2">
    <citation type="submission" date="2017-01" db="EMBL/GenBank/DDBJ databases">
        <authorList>
            <person name="Mah S.A."/>
            <person name="Swanson W.J."/>
            <person name="Moy G.W."/>
            <person name="Vacquier V.D."/>
        </authorList>
    </citation>
    <scope>NUCLEOTIDE SEQUENCE [LARGE SCALE GENOMIC DNA]</scope>
    <source>
        <strain evidence="2">129</strain>
    </source>
</reference>
<accession>A0A1V2LRP9</accession>
<dbReference type="EMBL" id="MQVM01000004">
    <property type="protein sequence ID" value="ONH76385.1"/>
    <property type="molecule type" value="Genomic_DNA"/>
</dbReference>
<dbReference type="AlphaFoldDB" id="A0A1V2LRP9"/>
<dbReference type="Proteomes" id="UP000249293">
    <property type="component" value="Chromosome 3"/>
</dbReference>
<reference evidence="1 4" key="3">
    <citation type="submission" date="2018-06" db="EMBL/GenBank/DDBJ databases">
        <title>Population genomics shows no distinction between pathogenic Candida krusei and environmental Pichia kudriavzevii: One species, four names.</title>
        <authorList>
            <person name="Douglass A.P."/>
            <person name="Offei B."/>
            <person name="Braun-Galleani S."/>
            <person name="Coughlan A.Y."/>
            <person name="Martos A."/>
            <person name="Ortiz-Merino R.A."/>
            <person name="Byrne K.P."/>
            <person name="Wolfe K.H."/>
        </authorList>
    </citation>
    <scope>NUCLEOTIDE SEQUENCE [LARGE SCALE GENOMIC DNA]</scope>
    <source>
        <strain evidence="1 4">CBS573</strain>
    </source>
</reference>
<gene>
    <name evidence="2" type="ORF">BOH78_1135</name>
    <name evidence="1" type="ORF">C5L36_0C09870</name>
</gene>
<organism evidence="2 3">
    <name type="scientific">Pichia kudriavzevii</name>
    <name type="common">Yeast</name>
    <name type="synonym">Issatchenkia orientalis</name>
    <dbReference type="NCBI Taxonomy" id="4909"/>
    <lineage>
        <taxon>Eukaryota</taxon>
        <taxon>Fungi</taxon>
        <taxon>Dikarya</taxon>
        <taxon>Ascomycota</taxon>
        <taxon>Saccharomycotina</taxon>
        <taxon>Pichiomycetes</taxon>
        <taxon>Pichiales</taxon>
        <taxon>Pichiaceae</taxon>
        <taxon>Pichia</taxon>
    </lineage>
</organism>
<proteinExistence type="predicted"/>
<evidence type="ECO:0000313" key="3">
    <source>
        <dbReference type="Proteomes" id="UP000189274"/>
    </source>
</evidence>
<dbReference type="VEuPathDB" id="FungiDB:C5L36_0C09870"/>
<evidence type="ECO:0000313" key="2">
    <source>
        <dbReference type="EMBL" id="ONH76385.1"/>
    </source>
</evidence>
<protein>
    <submittedName>
        <fullName evidence="2">Uncharacterized protein</fullName>
    </submittedName>
</protein>
<keyword evidence="4" id="KW-1185">Reference proteome</keyword>
<reference evidence="3" key="1">
    <citation type="journal article" date="2017" name="Genome Announc.">
        <title>Genome sequences of Cyberlindnera fabianii 65, Pichia kudriavzevii 129, and Saccharomyces cerevisiae 131 isolated from fermented masau fruits in Zimbabwe.</title>
        <authorList>
            <person name="van Rijswijck I.M.H."/>
            <person name="Derks M.F.L."/>
            <person name="Abee T."/>
            <person name="de Ridder D."/>
            <person name="Smid E.J."/>
        </authorList>
    </citation>
    <scope>NUCLEOTIDE SEQUENCE [LARGE SCALE GENOMIC DNA]</scope>
    <source>
        <strain evidence="3">129</strain>
    </source>
</reference>